<sequence length="367" mass="41119">MTDNSVPLEPGDFDVALIQRLIRTKHPDAEVESMKIVDAALSSDGEQKVSTARRIAVEVGYGPSAPDHWPQRLIVKVARPGLGDIPLYANEVNVYAHLGDELPVNTPMCLGAYHDAPSSSFGLVLEDLRPRDAVFPSVLSKTSVSDVRMLLDQFARLHAAYWESPRFDEDLAWVHPHTSGPIHDLFNHQAGVPMLINWEVQSQQFKRELVESLEESTDSLLAKVAVAQQHQASLPTTFLHGDAHIGNTYSLPDGSRGLLDWQLAARGFCMHDVSYIIITGLSVHDRRRHERELIEHYHHQLELAGVKDTPSVADLEREYRHAAAWCLYIGWLTTPLENYGWEINVANHIRLATAYRDLDSRTVLAAL</sequence>
<evidence type="ECO:0000313" key="1">
    <source>
        <dbReference type="EMBL" id="MDZ5084428.1"/>
    </source>
</evidence>
<reference evidence="1 2" key="1">
    <citation type="journal article" date="2021" name="Chemosphere">
        <title>Bioballs carrying a syntrophic Rhodococcus and Mycolicibacterium consortium for simultaneous sorption and biodegradation of fuel oil in contaminated freshwater.</title>
        <authorList>
            <person name="Naloka K."/>
            <person name="Polrit D."/>
            <person name="Muangchinda C."/>
            <person name="Thoetkiattikul H."/>
            <person name="Pinyakong O."/>
        </authorList>
    </citation>
    <scope>NUCLEOTIDE SEQUENCE [LARGE SCALE GENOMIC DNA]</scope>
    <source>
        <strain evidence="1 2">J101</strain>
    </source>
</reference>
<comment type="caution">
    <text evidence="1">The sequence shown here is derived from an EMBL/GenBank/DDBJ whole genome shotgun (WGS) entry which is preliminary data.</text>
</comment>
<gene>
    <name evidence="1" type="ORF">OHX15_03430</name>
</gene>
<dbReference type="Proteomes" id="UP001289645">
    <property type="component" value="Unassembled WGS sequence"/>
</dbReference>
<accession>A0ACC6MBU9</accession>
<proteinExistence type="predicted"/>
<protein>
    <submittedName>
        <fullName evidence="1">Ecdysteroid 22-kinase family protein</fullName>
    </submittedName>
</protein>
<keyword evidence="2" id="KW-1185">Reference proteome</keyword>
<organism evidence="1 2">
    <name type="scientific">Mycolicibacterium parafortuitum</name>
    <name type="common">Mycobacterium parafortuitum</name>
    <dbReference type="NCBI Taxonomy" id="39692"/>
    <lineage>
        <taxon>Bacteria</taxon>
        <taxon>Bacillati</taxon>
        <taxon>Actinomycetota</taxon>
        <taxon>Actinomycetes</taxon>
        <taxon>Mycobacteriales</taxon>
        <taxon>Mycobacteriaceae</taxon>
        <taxon>Mycolicibacterium</taxon>
    </lineage>
</organism>
<name>A0ACC6MBU9_MYCPF</name>
<dbReference type="EMBL" id="JAOXLN010000002">
    <property type="protein sequence ID" value="MDZ5084428.1"/>
    <property type="molecule type" value="Genomic_DNA"/>
</dbReference>
<evidence type="ECO:0000313" key="2">
    <source>
        <dbReference type="Proteomes" id="UP001289645"/>
    </source>
</evidence>